<sequence length="257" mass="28642">MATEDPKEAGITPNCTVYIRNLRERVNFGKMQEQLREIFEDYGQVTEIILKRSLKRRGQAFIVFDSVEAAANAIEEINGFELFGKPMVLAYAQTRSDATVLREDGPEALQAHKEERLAKKELRQAQEAQEAANKKRPAPDADDSARPSKLIKGAGLKSTAPSQDMTLVGEYAEPNTTLFLQRLPPGVNEEVLMAVYERFEGFKEVRHFEAYPDIGFVEFATLASAISAKEATDNTPIGPEGKLMRVTYQNKGNANDN</sequence>
<evidence type="ECO:0000256" key="5">
    <source>
        <dbReference type="ARBA" id="ARBA00022737"/>
    </source>
</evidence>
<dbReference type="GeneID" id="81356931"/>
<dbReference type="GO" id="GO:0005681">
    <property type="term" value="C:spliceosomal complex"/>
    <property type="evidence" value="ECO:0007669"/>
    <property type="project" value="UniProtKB-KW"/>
</dbReference>
<organism evidence="13 14">
    <name type="scientific">Penicillium argentinense</name>
    <dbReference type="NCBI Taxonomy" id="1131581"/>
    <lineage>
        <taxon>Eukaryota</taxon>
        <taxon>Fungi</taxon>
        <taxon>Dikarya</taxon>
        <taxon>Ascomycota</taxon>
        <taxon>Pezizomycotina</taxon>
        <taxon>Eurotiomycetes</taxon>
        <taxon>Eurotiomycetidae</taxon>
        <taxon>Eurotiales</taxon>
        <taxon>Aspergillaceae</taxon>
        <taxon>Penicillium</taxon>
    </lineage>
</organism>
<keyword evidence="7" id="KW-0508">mRNA splicing</keyword>
<keyword evidence="3" id="KW-0507">mRNA processing</keyword>
<keyword evidence="6 10" id="KW-0694">RNA-binding</keyword>
<dbReference type="EMBL" id="JAPQKI010000005">
    <property type="protein sequence ID" value="KAJ5098457.1"/>
    <property type="molecule type" value="Genomic_DNA"/>
</dbReference>
<dbReference type="RefSeq" id="XP_056474111.1">
    <property type="nucleotide sequence ID" value="XM_056617952.1"/>
</dbReference>
<proteinExistence type="inferred from homology"/>
<gene>
    <name evidence="13" type="ORF">N7532_005458</name>
</gene>
<dbReference type="GO" id="GO:0003729">
    <property type="term" value="F:mRNA binding"/>
    <property type="evidence" value="ECO:0007669"/>
    <property type="project" value="TreeGrafter"/>
</dbReference>
<dbReference type="SMART" id="SM00360">
    <property type="entry name" value="RRM"/>
    <property type="match status" value="2"/>
</dbReference>
<evidence type="ECO:0000256" key="8">
    <source>
        <dbReference type="ARBA" id="ARBA00023242"/>
    </source>
</evidence>
<comment type="caution">
    <text evidence="13">The sequence shown here is derived from an EMBL/GenBank/DDBJ whole genome shotgun (WGS) entry which is preliminary data.</text>
</comment>
<feature type="region of interest" description="Disordered" evidence="11">
    <location>
        <begin position="120"/>
        <end position="158"/>
    </location>
</feature>
<protein>
    <recommendedName>
        <fullName evidence="12">RRM domain-containing protein</fullName>
    </recommendedName>
</protein>
<keyword evidence="9" id="KW-0687">Ribonucleoprotein</keyword>
<keyword evidence="4" id="KW-0747">Spliceosome</keyword>
<evidence type="ECO:0000256" key="2">
    <source>
        <dbReference type="ARBA" id="ARBA00007243"/>
    </source>
</evidence>
<evidence type="ECO:0000259" key="12">
    <source>
        <dbReference type="PROSITE" id="PS50102"/>
    </source>
</evidence>
<dbReference type="InterPro" id="IPR035979">
    <property type="entry name" value="RBD_domain_sf"/>
</dbReference>
<dbReference type="PANTHER" id="PTHR48025">
    <property type="entry name" value="OS02G0815200 PROTEIN"/>
    <property type="match status" value="1"/>
</dbReference>
<accession>A0A9W9FE01</accession>
<dbReference type="CDD" id="cd12247">
    <property type="entry name" value="RRM2_U1A_like"/>
    <property type="match status" value="1"/>
</dbReference>
<keyword evidence="14" id="KW-1185">Reference proteome</keyword>
<evidence type="ECO:0000256" key="10">
    <source>
        <dbReference type="PROSITE-ProRule" id="PRU00176"/>
    </source>
</evidence>
<dbReference type="FunFam" id="3.30.70.330:FF:000039">
    <property type="entry name" value="U1 small nuclear ribonucleoprotein A"/>
    <property type="match status" value="1"/>
</dbReference>
<feature type="compositionally biased region" description="Basic and acidic residues" evidence="11">
    <location>
        <begin position="137"/>
        <end position="146"/>
    </location>
</feature>
<comment type="subcellular location">
    <subcellularLocation>
        <location evidence="1">Nucleus</location>
    </subcellularLocation>
</comment>
<evidence type="ECO:0000313" key="13">
    <source>
        <dbReference type="EMBL" id="KAJ5098457.1"/>
    </source>
</evidence>
<reference evidence="13" key="1">
    <citation type="submission" date="2022-11" db="EMBL/GenBank/DDBJ databases">
        <authorList>
            <person name="Petersen C."/>
        </authorList>
    </citation>
    <scope>NUCLEOTIDE SEQUENCE</scope>
    <source>
        <strain evidence="13">IBT 30761</strain>
    </source>
</reference>
<evidence type="ECO:0000256" key="3">
    <source>
        <dbReference type="ARBA" id="ARBA00022664"/>
    </source>
</evidence>
<dbReference type="GO" id="GO:0030532">
    <property type="term" value="C:small nuclear ribonucleoprotein complex"/>
    <property type="evidence" value="ECO:0007669"/>
    <property type="project" value="UniProtKB-ARBA"/>
</dbReference>
<dbReference type="OrthoDB" id="266020at2759"/>
<reference evidence="13" key="2">
    <citation type="journal article" date="2023" name="IMA Fungus">
        <title>Comparative genomic study of the Penicillium genus elucidates a diverse pangenome and 15 lateral gene transfer events.</title>
        <authorList>
            <person name="Petersen C."/>
            <person name="Sorensen T."/>
            <person name="Nielsen M.R."/>
            <person name="Sondergaard T.E."/>
            <person name="Sorensen J.L."/>
            <person name="Fitzpatrick D.A."/>
            <person name="Frisvad J.C."/>
            <person name="Nielsen K.L."/>
        </authorList>
    </citation>
    <scope>NUCLEOTIDE SEQUENCE</scope>
    <source>
        <strain evidence="13">IBT 30761</strain>
    </source>
</reference>
<dbReference type="Pfam" id="PF00076">
    <property type="entry name" value="RRM_1"/>
    <property type="match status" value="2"/>
</dbReference>
<evidence type="ECO:0000256" key="4">
    <source>
        <dbReference type="ARBA" id="ARBA00022728"/>
    </source>
</evidence>
<dbReference type="InterPro" id="IPR050502">
    <property type="entry name" value="Euk_RNA-bind_prot"/>
</dbReference>
<dbReference type="Proteomes" id="UP001149074">
    <property type="component" value="Unassembled WGS sequence"/>
</dbReference>
<dbReference type="PROSITE" id="PS50102">
    <property type="entry name" value="RRM"/>
    <property type="match status" value="2"/>
</dbReference>
<dbReference type="AlphaFoldDB" id="A0A9W9FE01"/>
<dbReference type="InterPro" id="IPR012677">
    <property type="entry name" value="Nucleotide-bd_a/b_plait_sf"/>
</dbReference>
<feature type="domain" description="RRM" evidence="12">
    <location>
        <begin position="176"/>
        <end position="251"/>
    </location>
</feature>
<evidence type="ECO:0000256" key="6">
    <source>
        <dbReference type="ARBA" id="ARBA00022884"/>
    </source>
</evidence>
<feature type="domain" description="RRM" evidence="12">
    <location>
        <begin position="15"/>
        <end position="94"/>
    </location>
</feature>
<dbReference type="GO" id="GO:0006397">
    <property type="term" value="P:mRNA processing"/>
    <property type="evidence" value="ECO:0007669"/>
    <property type="project" value="UniProtKB-KW"/>
</dbReference>
<comment type="similarity">
    <text evidence="2">Belongs to the RRM U1 A/B'' family.</text>
</comment>
<dbReference type="Gene3D" id="3.30.70.330">
    <property type="match status" value="2"/>
</dbReference>
<name>A0A9W9FE01_9EURO</name>
<dbReference type="GO" id="GO:0008380">
    <property type="term" value="P:RNA splicing"/>
    <property type="evidence" value="ECO:0007669"/>
    <property type="project" value="UniProtKB-KW"/>
</dbReference>
<evidence type="ECO:0000313" key="14">
    <source>
        <dbReference type="Proteomes" id="UP001149074"/>
    </source>
</evidence>
<dbReference type="PANTHER" id="PTHR48025:SF1">
    <property type="entry name" value="RRM DOMAIN-CONTAINING PROTEIN"/>
    <property type="match status" value="1"/>
</dbReference>
<evidence type="ECO:0000256" key="7">
    <source>
        <dbReference type="ARBA" id="ARBA00023187"/>
    </source>
</evidence>
<evidence type="ECO:0000256" key="1">
    <source>
        <dbReference type="ARBA" id="ARBA00004123"/>
    </source>
</evidence>
<evidence type="ECO:0000256" key="11">
    <source>
        <dbReference type="SAM" id="MobiDB-lite"/>
    </source>
</evidence>
<keyword evidence="5" id="KW-0677">Repeat</keyword>
<dbReference type="FunFam" id="3.30.70.330:FF:000029">
    <property type="entry name" value="U2 small nuclear ribonucleoprotein B"/>
    <property type="match status" value="1"/>
</dbReference>
<dbReference type="SUPFAM" id="SSF54928">
    <property type="entry name" value="RNA-binding domain, RBD"/>
    <property type="match status" value="1"/>
</dbReference>
<keyword evidence="8" id="KW-0539">Nucleus</keyword>
<dbReference type="InterPro" id="IPR000504">
    <property type="entry name" value="RRM_dom"/>
</dbReference>
<evidence type="ECO:0000256" key="9">
    <source>
        <dbReference type="ARBA" id="ARBA00023274"/>
    </source>
</evidence>